<evidence type="ECO:0000256" key="3">
    <source>
        <dbReference type="ARBA" id="ARBA00022781"/>
    </source>
</evidence>
<evidence type="ECO:0000256" key="4">
    <source>
        <dbReference type="ARBA" id="ARBA00023065"/>
    </source>
</evidence>
<dbReference type="Gene3D" id="1.10.520.20">
    <property type="entry name" value="N-terminal domain of the delta subunit of the F1F0-ATP synthase"/>
    <property type="match status" value="1"/>
</dbReference>
<sequence length="186" mass="21207">MNVGIISERYAKALLKYATETGNGKKVYEQAKHLEGCFSSLEGLRLLVRHPKATSDRYKLRVFVTALGGETEAAPELVRFLNLVMKNRRIMYVRLMLLIFMDLYRKANNISFGRLVVAVPSEQLHRRLTDIVHDETGGSLELETKVDPSIIGGFVLDMGWERLDASVASQLRAVRRQFVEKNRRIV</sequence>
<keyword evidence="7" id="KW-1003">Cell membrane</keyword>
<comment type="function">
    <text evidence="7">This protein is part of the stalk that links CF(0) to CF(1). It either transmits conformational changes from CF(0) to CF(1) or is implicated in proton conduction.</text>
</comment>
<evidence type="ECO:0000313" key="8">
    <source>
        <dbReference type="EMBL" id="MBO8453301.1"/>
    </source>
</evidence>
<organism evidence="8 9">
    <name type="scientific">Candidatus Cryptobacteroides gallistercoris</name>
    <dbReference type="NCBI Taxonomy" id="2840765"/>
    <lineage>
        <taxon>Bacteria</taxon>
        <taxon>Pseudomonadati</taxon>
        <taxon>Bacteroidota</taxon>
        <taxon>Bacteroidia</taxon>
        <taxon>Bacteroidales</taxon>
        <taxon>Candidatus Cryptobacteroides</taxon>
    </lineage>
</organism>
<dbReference type="GO" id="GO:0045259">
    <property type="term" value="C:proton-transporting ATP synthase complex"/>
    <property type="evidence" value="ECO:0007669"/>
    <property type="project" value="UniProtKB-KW"/>
</dbReference>
<dbReference type="PRINTS" id="PR00125">
    <property type="entry name" value="ATPASEDELTA"/>
</dbReference>
<dbReference type="Proteomes" id="UP000771749">
    <property type="component" value="Unassembled WGS sequence"/>
</dbReference>
<dbReference type="GO" id="GO:0005886">
    <property type="term" value="C:plasma membrane"/>
    <property type="evidence" value="ECO:0007669"/>
    <property type="project" value="UniProtKB-SubCell"/>
</dbReference>
<comment type="subcellular location">
    <subcellularLocation>
        <location evidence="7">Cell membrane</location>
        <topology evidence="7">Peripheral membrane protein</topology>
    </subcellularLocation>
    <subcellularLocation>
        <location evidence="1">Membrane</location>
    </subcellularLocation>
</comment>
<keyword evidence="5 7" id="KW-0472">Membrane</keyword>
<dbReference type="Pfam" id="PF00213">
    <property type="entry name" value="OSCP"/>
    <property type="match status" value="1"/>
</dbReference>
<keyword evidence="4 7" id="KW-0406">Ion transport</keyword>
<evidence type="ECO:0000256" key="5">
    <source>
        <dbReference type="ARBA" id="ARBA00023136"/>
    </source>
</evidence>
<dbReference type="EMBL" id="JADIMJ010000018">
    <property type="protein sequence ID" value="MBO8453301.1"/>
    <property type="molecule type" value="Genomic_DNA"/>
</dbReference>
<keyword evidence="6 7" id="KW-0066">ATP synthesis</keyword>
<dbReference type="HAMAP" id="MF_01416">
    <property type="entry name" value="ATP_synth_delta_bact"/>
    <property type="match status" value="1"/>
</dbReference>
<protein>
    <recommendedName>
        <fullName evidence="7">ATP synthase subunit delta</fullName>
    </recommendedName>
    <alternativeName>
        <fullName evidence="7">ATP synthase F(1) sector subunit delta</fullName>
    </alternativeName>
    <alternativeName>
        <fullName evidence="7">F-type ATPase subunit delta</fullName>
        <shortName evidence="7">F-ATPase subunit delta</shortName>
    </alternativeName>
</protein>
<keyword evidence="7" id="KW-0139">CF(1)</keyword>
<evidence type="ECO:0000256" key="7">
    <source>
        <dbReference type="HAMAP-Rule" id="MF_01416"/>
    </source>
</evidence>
<reference evidence="8" key="2">
    <citation type="journal article" date="2021" name="PeerJ">
        <title>Extensive microbial diversity within the chicken gut microbiome revealed by metagenomics and culture.</title>
        <authorList>
            <person name="Gilroy R."/>
            <person name="Ravi A."/>
            <person name="Getino M."/>
            <person name="Pursley I."/>
            <person name="Horton D.L."/>
            <person name="Alikhan N.F."/>
            <person name="Baker D."/>
            <person name="Gharbi K."/>
            <person name="Hall N."/>
            <person name="Watson M."/>
            <person name="Adriaenssens E.M."/>
            <person name="Foster-Nyarko E."/>
            <person name="Jarju S."/>
            <person name="Secka A."/>
            <person name="Antonio M."/>
            <person name="Oren A."/>
            <person name="Chaudhuri R.R."/>
            <person name="La Ragione R."/>
            <person name="Hildebrand F."/>
            <person name="Pallen M.J."/>
        </authorList>
    </citation>
    <scope>NUCLEOTIDE SEQUENCE</scope>
    <source>
        <strain evidence="8">F1-3629</strain>
    </source>
</reference>
<keyword evidence="2 7" id="KW-0813">Transport</keyword>
<evidence type="ECO:0000313" key="9">
    <source>
        <dbReference type="Proteomes" id="UP000771749"/>
    </source>
</evidence>
<dbReference type="NCBIfam" id="NF009964">
    <property type="entry name" value="PRK13429.1-3"/>
    <property type="match status" value="1"/>
</dbReference>
<comment type="function">
    <text evidence="7">F(1)F(0) ATP synthase produces ATP from ADP in the presence of a proton or sodium gradient. F-type ATPases consist of two structural domains, F(1) containing the extramembraneous catalytic core and F(0) containing the membrane proton channel, linked together by a central stalk and a peripheral stalk. During catalysis, ATP synthesis in the catalytic domain of F(1) is coupled via a rotary mechanism of the central stalk subunits to proton translocation.</text>
</comment>
<dbReference type="InterPro" id="IPR026015">
    <property type="entry name" value="ATP_synth_OSCP/delta_N_sf"/>
</dbReference>
<comment type="similarity">
    <text evidence="7">Belongs to the ATPase delta chain family.</text>
</comment>
<keyword evidence="3 7" id="KW-0375">Hydrogen ion transport</keyword>
<name>A0A940DM22_9BACT</name>
<evidence type="ECO:0000256" key="2">
    <source>
        <dbReference type="ARBA" id="ARBA00022448"/>
    </source>
</evidence>
<dbReference type="AlphaFoldDB" id="A0A940DM22"/>
<dbReference type="PANTHER" id="PTHR11910">
    <property type="entry name" value="ATP SYNTHASE DELTA CHAIN"/>
    <property type="match status" value="1"/>
</dbReference>
<comment type="caution">
    <text evidence="8">The sequence shown here is derived from an EMBL/GenBank/DDBJ whole genome shotgun (WGS) entry which is preliminary data.</text>
</comment>
<evidence type="ECO:0000256" key="6">
    <source>
        <dbReference type="ARBA" id="ARBA00023310"/>
    </source>
</evidence>
<accession>A0A940DM22</accession>
<dbReference type="SUPFAM" id="SSF47928">
    <property type="entry name" value="N-terminal domain of the delta subunit of the F1F0-ATP synthase"/>
    <property type="match status" value="1"/>
</dbReference>
<dbReference type="InterPro" id="IPR000711">
    <property type="entry name" value="ATPase_OSCP/dsu"/>
</dbReference>
<proteinExistence type="inferred from homology"/>
<gene>
    <name evidence="7" type="primary">atpH</name>
    <name evidence="8" type="ORF">IAC07_01090</name>
</gene>
<evidence type="ECO:0000256" key="1">
    <source>
        <dbReference type="ARBA" id="ARBA00004370"/>
    </source>
</evidence>
<reference evidence="8" key="1">
    <citation type="submission" date="2020-10" db="EMBL/GenBank/DDBJ databases">
        <authorList>
            <person name="Gilroy R."/>
        </authorList>
    </citation>
    <scope>NUCLEOTIDE SEQUENCE</scope>
    <source>
        <strain evidence="8">F1-3629</strain>
    </source>
</reference>
<dbReference type="GO" id="GO:0046933">
    <property type="term" value="F:proton-transporting ATP synthase activity, rotational mechanism"/>
    <property type="evidence" value="ECO:0007669"/>
    <property type="project" value="UniProtKB-UniRule"/>
</dbReference>
<dbReference type="NCBIfam" id="TIGR01145">
    <property type="entry name" value="ATP_synt_delta"/>
    <property type="match status" value="1"/>
</dbReference>